<dbReference type="EMBL" id="KV470022">
    <property type="protein sequence ID" value="OCT55881.1"/>
    <property type="molecule type" value="Genomic_DNA"/>
</dbReference>
<reference evidence="1" key="1">
    <citation type="submission" date="2016-05" db="EMBL/GenBank/DDBJ databases">
        <title>WGS assembly of Xenopus laevis.</title>
        <authorList>
            <person name="Session A."/>
            <person name="Uno Y."/>
            <person name="Kwon T."/>
            <person name="Chapman J."/>
            <person name="Toyoda A."/>
            <person name="Takahashi S."/>
            <person name="Fukui A."/>
            <person name="Hikosaka A."/>
            <person name="Putnam N."/>
            <person name="Stites J."/>
            <person name="Van Heeringen S."/>
            <person name="Quigley I."/>
            <person name="Heinz S."/>
            <person name="Hellsten U."/>
            <person name="Lyons J."/>
            <person name="Suzuki A."/>
            <person name="Kondo M."/>
            <person name="Ogino H."/>
            <person name="Ochi H."/>
            <person name="Bogdanovic O."/>
            <person name="Lister R."/>
            <person name="Georgiou G."/>
            <person name="Paranjpe S."/>
            <person name="Van Kruijsbergen I."/>
            <person name="Mozaffari S."/>
            <person name="Shu S."/>
            <person name="Schmutz J."/>
            <person name="Jenkins J."/>
            <person name="Grimwood J."/>
            <person name="Carlson J."/>
            <person name="Mitros T."/>
            <person name="Simakov O."/>
            <person name="Heald R."/>
            <person name="Miller K."/>
            <person name="Haudenschild C."/>
            <person name="Kuroki Y."/>
            <person name="Tanaka T."/>
            <person name="Michiue T."/>
            <person name="Watanabe M."/>
            <person name="Kinoshita T."/>
            <person name="Ohta Y."/>
            <person name="Mawaribuchi S."/>
            <person name="Suzuki Y."/>
            <person name="Haramoto Y."/>
            <person name="Yamamoto T."/>
            <person name="Takagi C."/>
            <person name="Kitzman J."/>
            <person name="Shendure J."/>
            <person name="Nakayama T."/>
            <person name="Izutsu Y."/>
            <person name="Robert J."/>
            <person name="Dichmann D."/>
            <person name="Flajnik M."/>
            <person name="Houston D."/>
            <person name="Marcotte E."/>
            <person name="Wallingford J."/>
            <person name="Ito Y."/>
            <person name="Asashima M."/>
            <person name="Ueno N."/>
            <person name="Matsuda Y."/>
            <person name="Jan Veenstra G."/>
            <person name="Fujiyama A."/>
            <person name="Harland R."/>
            <person name="Taira M."/>
            <person name="Rokhsar D.S."/>
        </authorList>
    </citation>
    <scope>NUCLEOTIDE SEQUENCE</scope>
    <source>
        <strain evidence="1">J</strain>
        <tissue evidence="1">Blood</tissue>
    </source>
</reference>
<gene>
    <name evidence="1" type="ORF">XELAEV_18002396mg</name>
</gene>
<accession>A0A974GZ20</accession>
<proteinExistence type="predicted"/>
<dbReference type="Proteomes" id="UP000694892">
    <property type="component" value="Unassembled WGS sequence"/>
</dbReference>
<feature type="non-terminal residue" evidence="1">
    <location>
        <position position="1"/>
    </location>
</feature>
<dbReference type="AlphaFoldDB" id="A0A974GZ20"/>
<name>A0A974GZ20_XENLA</name>
<sequence>LRATYLQPGNLSCSPSHLILTTLRLLNTGPSKDLFSQDELANSLLLSHTFTVFFIPCPLNSPVAMTAKLSSFAMTLFSSFFLCCKHSIAFSALTISS</sequence>
<protein>
    <submittedName>
        <fullName evidence="1">Uncharacterized protein</fullName>
    </submittedName>
</protein>
<evidence type="ECO:0000313" key="1">
    <source>
        <dbReference type="EMBL" id="OCT55881.1"/>
    </source>
</evidence>
<organism evidence="1">
    <name type="scientific">Xenopus laevis</name>
    <name type="common">African clawed frog</name>
    <dbReference type="NCBI Taxonomy" id="8355"/>
    <lineage>
        <taxon>Eukaryota</taxon>
        <taxon>Metazoa</taxon>
        <taxon>Chordata</taxon>
        <taxon>Craniata</taxon>
        <taxon>Vertebrata</taxon>
        <taxon>Euteleostomi</taxon>
        <taxon>Amphibia</taxon>
        <taxon>Batrachia</taxon>
        <taxon>Anura</taxon>
        <taxon>Pipoidea</taxon>
        <taxon>Pipidae</taxon>
        <taxon>Xenopodinae</taxon>
        <taxon>Xenopus</taxon>
        <taxon>Xenopus</taxon>
    </lineage>
</organism>